<keyword evidence="3 6" id="KW-0378">Hydrolase</keyword>
<dbReference type="InterPro" id="IPR051156">
    <property type="entry name" value="Mito/Outer_Membr_Metalloprot"/>
</dbReference>
<dbReference type="GO" id="GO:0016020">
    <property type="term" value="C:membrane"/>
    <property type="evidence" value="ECO:0007669"/>
    <property type="project" value="TreeGrafter"/>
</dbReference>
<dbReference type="PANTHER" id="PTHR22726">
    <property type="entry name" value="METALLOENDOPEPTIDASE OMA1"/>
    <property type="match status" value="1"/>
</dbReference>
<keyword evidence="1 6" id="KW-0645">Protease</keyword>
<comment type="cofactor">
    <cofactor evidence="6">
        <name>Zn(2+)</name>
        <dbReference type="ChEBI" id="CHEBI:29105"/>
    </cofactor>
    <text evidence="6">Binds 1 zinc ion per subunit.</text>
</comment>
<evidence type="ECO:0000256" key="1">
    <source>
        <dbReference type="ARBA" id="ARBA00022670"/>
    </source>
</evidence>
<evidence type="ECO:0000259" key="7">
    <source>
        <dbReference type="Pfam" id="PF01435"/>
    </source>
</evidence>
<dbReference type="Proteomes" id="UP000027309">
    <property type="component" value="Unassembled WGS sequence"/>
</dbReference>
<dbReference type="InterPro" id="IPR001915">
    <property type="entry name" value="Peptidase_M48"/>
</dbReference>
<accession>A0A836YMH4</accession>
<dbReference type="Pfam" id="PF01435">
    <property type="entry name" value="Peptidase_M48"/>
    <property type="match status" value="1"/>
</dbReference>
<gene>
    <name evidence="8" type="ORF">J572_4041</name>
</gene>
<protein>
    <submittedName>
        <fullName evidence="8">Peptidase M48 family protein</fullName>
    </submittedName>
</protein>
<keyword evidence="2" id="KW-0479">Metal-binding</keyword>
<evidence type="ECO:0000256" key="6">
    <source>
        <dbReference type="RuleBase" id="RU003983"/>
    </source>
</evidence>
<evidence type="ECO:0000256" key="4">
    <source>
        <dbReference type="ARBA" id="ARBA00022833"/>
    </source>
</evidence>
<dbReference type="PANTHER" id="PTHR22726:SF1">
    <property type="entry name" value="METALLOENDOPEPTIDASE OMA1, MITOCHONDRIAL"/>
    <property type="match status" value="1"/>
</dbReference>
<dbReference type="EMBL" id="JMOA01000127">
    <property type="protein sequence ID" value="KCX96747.1"/>
    <property type="molecule type" value="Genomic_DNA"/>
</dbReference>
<sequence>ESRADQGGLMLMARAGYNPNAAITLWEKMNKLEGSGSSFLSTHPSNAQRINDMRKNLPAALAIYNGRK</sequence>
<evidence type="ECO:0000313" key="8">
    <source>
        <dbReference type="EMBL" id="KCX96747.1"/>
    </source>
</evidence>
<feature type="non-terminal residue" evidence="8">
    <location>
        <position position="1"/>
    </location>
</feature>
<dbReference type="GO" id="GO:0004222">
    <property type="term" value="F:metalloendopeptidase activity"/>
    <property type="evidence" value="ECO:0007669"/>
    <property type="project" value="InterPro"/>
</dbReference>
<evidence type="ECO:0000313" key="9">
    <source>
        <dbReference type="Proteomes" id="UP000027309"/>
    </source>
</evidence>
<reference evidence="8 9" key="1">
    <citation type="submission" date="2014-04" db="EMBL/GenBank/DDBJ databases">
        <title>Comparative genomics and transcriptomics to identify genetic mechanisms underlying the emergence of carbapenem resistant Acinetobacter baumannii (CRAb).</title>
        <authorList>
            <person name="Harris A.D."/>
            <person name="Johnson K.J."/>
            <person name="George J."/>
            <person name="Nadendla S."/>
            <person name="Daugherty S.C."/>
            <person name="Parankush S."/>
            <person name="Sadzewicz L."/>
            <person name="Tallon L."/>
            <person name="Sengamalay N."/>
            <person name="Hazen T.H."/>
            <person name="Rasko D.A."/>
        </authorList>
    </citation>
    <scope>NUCLEOTIDE SEQUENCE [LARGE SCALE GENOMIC DNA]</scope>
    <source>
        <strain evidence="8 9">1499986</strain>
    </source>
</reference>
<comment type="caution">
    <text evidence="8">The sequence shown here is derived from an EMBL/GenBank/DDBJ whole genome shotgun (WGS) entry which is preliminary data.</text>
</comment>
<evidence type="ECO:0000256" key="2">
    <source>
        <dbReference type="ARBA" id="ARBA00022723"/>
    </source>
</evidence>
<keyword evidence="4 6" id="KW-0862">Zinc</keyword>
<feature type="domain" description="Peptidase M48" evidence="7">
    <location>
        <begin position="1"/>
        <end position="55"/>
    </location>
</feature>
<dbReference type="RefSeq" id="WP_032000280.1">
    <property type="nucleotide sequence ID" value="NZ_JMOA01000127.1"/>
</dbReference>
<proteinExistence type="inferred from homology"/>
<name>A0A836YMH4_ACIBA</name>
<keyword evidence="5 6" id="KW-0482">Metalloprotease</keyword>
<dbReference type="GO" id="GO:0046872">
    <property type="term" value="F:metal ion binding"/>
    <property type="evidence" value="ECO:0007669"/>
    <property type="project" value="UniProtKB-KW"/>
</dbReference>
<comment type="similarity">
    <text evidence="6">Belongs to the peptidase M48 family.</text>
</comment>
<evidence type="ECO:0000256" key="5">
    <source>
        <dbReference type="ARBA" id="ARBA00023049"/>
    </source>
</evidence>
<evidence type="ECO:0000256" key="3">
    <source>
        <dbReference type="ARBA" id="ARBA00022801"/>
    </source>
</evidence>
<dbReference type="AlphaFoldDB" id="A0A836YMH4"/>
<organism evidence="8 9">
    <name type="scientific">Acinetobacter baumannii 1499986</name>
    <dbReference type="NCBI Taxonomy" id="1310673"/>
    <lineage>
        <taxon>Bacteria</taxon>
        <taxon>Pseudomonadati</taxon>
        <taxon>Pseudomonadota</taxon>
        <taxon>Gammaproteobacteria</taxon>
        <taxon>Moraxellales</taxon>
        <taxon>Moraxellaceae</taxon>
        <taxon>Acinetobacter</taxon>
        <taxon>Acinetobacter calcoaceticus/baumannii complex</taxon>
    </lineage>
</organism>
<dbReference type="GO" id="GO:0006515">
    <property type="term" value="P:protein quality control for misfolded or incompletely synthesized proteins"/>
    <property type="evidence" value="ECO:0007669"/>
    <property type="project" value="TreeGrafter"/>
</dbReference>